<evidence type="ECO:0000313" key="3">
    <source>
        <dbReference type="Proteomes" id="UP000642070"/>
    </source>
</evidence>
<gene>
    <name evidence="2" type="ORF">GCM10007977_025620</name>
</gene>
<feature type="compositionally biased region" description="Basic and acidic residues" evidence="1">
    <location>
        <begin position="55"/>
        <end position="64"/>
    </location>
</feature>
<name>A0A917TH75_9ACTN</name>
<dbReference type="Proteomes" id="UP000642070">
    <property type="component" value="Unassembled WGS sequence"/>
</dbReference>
<proteinExistence type="predicted"/>
<keyword evidence="3" id="KW-1185">Reference proteome</keyword>
<evidence type="ECO:0000256" key="1">
    <source>
        <dbReference type="SAM" id="MobiDB-lite"/>
    </source>
</evidence>
<accession>A0A917TH75</accession>
<evidence type="ECO:0000313" key="2">
    <source>
        <dbReference type="EMBL" id="GGM23297.1"/>
    </source>
</evidence>
<comment type="caution">
    <text evidence="2">The sequence shown here is derived from an EMBL/GenBank/DDBJ whole genome shotgun (WGS) entry which is preliminary data.</text>
</comment>
<feature type="region of interest" description="Disordered" evidence="1">
    <location>
        <begin position="37"/>
        <end position="64"/>
    </location>
</feature>
<reference evidence="2" key="1">
    <citation type="journal article" date="2014" name="Int. J. Syst. Evol. Microbiol.">
        <title>Complete genome sequence of Corynebacterium casei LMG S-19264T (=DSM 44701T), isolated from a smear-ripened cheese.</title>
        <authorList>
            <consortium name="US DOE Joint Genome Institute (JGI-PGF)"/>
            <person name="Walter F."/>
            <person name="Albersmeier A."/>
            <person name="Kalinowski J."/>
            <person name="Ruckert C."/>
        </authorList>
    </citation>
    <scope>NUCLEOTIDE SEQUENCE</scope>
    <source>
        <strain evidence="2">JCM 19831</strain>
    </source>
</reference>
<sequence>MAEASRSTAEVVAAHGFRVDPERVRAATARLRAAQAAFAGESARRGDDAQAWTEANDRESRNVA</sequence>
<dbReference type="AlphaFoldDB" id="A0A917TH75"/>
<reference evidence="2" key="2">
    <citation type="submission" date="2020-09" db="EMBL/GenBank/DDBJ databases">
        <authorList>
            <person name="Sun Q."/>
            <person name="Ohkuma M."/>
        </authorList>
    </citation>
    <scope>NUCLEOTIDE SEQUENCE</scope>
    <source>
        <strain evidence="2">JCM 19831</strain>
    </source>
</reference>
<dbReference type="RefSeq" id="WP_190250000.1">
    <property type="nucleotide sequence ID" value="NZ_BMPI01000010.1"/>
</dbReference>
<dbReference type="EMBL" id="BMPI01000010">
    <property type="protein sequence ID" value="GGM23297.1"/>
    <property type="molecule type" value="Genomic_DNA"/>
</dbReference>
<organism evidence="2 3">
    <name type="scientific">Dactylosporangium sucinum</name>
    <dbReference type="NCBI Taxonomy" id="1424081"/>
    <lineage>
        <taxon>Bacteria</taxon>
        <taxon>Bacillati</taxon>
        <taxon>Actinomycetota</taxon>
        <taxon>Actinomycetes</taxon>
        <taxon>Micromonosporales</taxon>
        <taxon>Micromonosporaceae</taxon>
        <taxon>Dactylosporangium</taxon>
    </lineage>
</organism>
<protein>
    <submittedName>
        <fullName evidence="2">Uncharacterized protein</fullName>
    </submittedName>
</protein>